<reference evidence="2 3" key="1">
    <citation type="submission" date="2015-08" db="EMBL/GenBank/DDBJ databases">
        <title>Next Generation Sequencing and Analysis of the Genome of Puccinia sorghi L Schw, the Causal Agent of Maize Common Rust.</title>
        <authorList>
            <person name="Rochi L."/>
            <person name="Burguener G."/>
            <person name="Darino M."/>
            <person name="Turjanski A."/>
            <person name="Kreff E."/>
            <person name="Dieguez M.J."/>
            <person name="Sacco F."/>
        </authorList>
    </citation>
    <scope>NUCLEOTIDE SEQUENCE [LARGE SCALE GENOMIC DNA]</scope>
    <source>
        <strain evidence="2 3">RO10H11247</strain>
    </source>
</reference>
<evidence type="ECO:0000313" key="2">
    <source>
        <dbReference type="EMBL" id="KNZ53800.1"/>
    </source>
</evidence>
<protein>
    <submittedName>
        <fullName evidence="2">Uncharacterized protein</fullName>
    </submittedName>
</protein>
<dbReference type="OrthoDB" id="2495705at2759"/>
<feature type="chain" id="PRO_5012316981" evidence="1">
    <location>
        <begin position="16"/>
        <end position="170"/>
    </location>
</feature>
<keyword evidence="1" id="KW-0732">Signal</keyword>
<dbReference type="EMBL" id="LAVV01008093">
    <property type="protein sequence ID" value="KNZ53800.1"/>
    <property type="molecule type" value="Genomic_DNA"/>
</dbReference>
<accession>A0A0L6V0Y2</accession>
<keyword evidence="3" id="KW-1185">Reference proteome</keyword>
<dbReference type="VEuPathDB" id="FungiDB:VP01_3131g5"/>
<comment type="caution">
    <text evidence="2">The sequence shown here is derived from an EMBL/GenBank/DDBJ whole genome shotgun (WGS) entry which is preliminary data.</text>
</comment>
<evidence type="ECO:0000256" key="1">
    <source>
        <dbReference type="SAM" id="SignalP"/>
    </source>
</evidence>
<evidence type="ECO:0000313" key="3">
    <source>
        <dbReference type="Proteomes" id="UP000037035"/>
    </source>
</evidence>
<name>A0A0L6V0Y2_9BASI</name>
<feature type="signal peptide" evidence="1">
    <location>
        <begin position="1"/>
        <end position="15"/>
    </location>
</feature>
<gene>
    <name evidence="2" type="ORF">VP01_3131g5</name>
</gene>
<proteinExistence type="predicted"/>
<dbReference type="AlphaFoldDB" id="A0A0L6V0Y2"/>
<organism evidence="2 3">
    <name type="scientific">Puccinia sorghi</name>
    <dbReference type="NCBI Taxonomy" id="27349"/>
    <lineage>
        <taxon>Eukaryota</taxon>
        <taxon>Fungi</taxon>
        <taxon>Dikarya</taxon>
        <taxon>Basidiomycota</taxon>
        <taxon>Pucciniomycotina</taxon>
        <taxon>Pucciniomycetes</taxon>
        <taxon>Pucciniales</taxon>
        <taxon>Pucciniaceae</taxon>
        <taxon>Puccinia</taxon>
    </lineage>
</organism>
<dbReference type="Proteomes" id="UP000037035">
    <property type="component" value="Unassembled WGS sequence"/>
</dbReference>
<sequence length="170" mass="19331">MLLKFLLAPIALAMATTPVPNKDAAVSRRLDFNQIVAVAENLKQPIIAACNKNQVQEVNNHLIEIHKPVSEIAQRFHLIGKLGKDVLFPQARIFIAFLKVFELILREISHHQKVSDGSHKALAEFQPNFDLIVDDFRKYKTDFHSALDGFRIDVALWVRFGFKFQSKIGV</sequence>